<dbReference type="AlphaFoldDB" id="A0A1M2VXQ2"/>
<dbReference type="EMBL" id="MNAD01000495">
    <property type="protein sequence ID" value="OJT12302.1"/>
    <property type="molecule type" value="Genomic_DNA"/>
</dbReference>
<dbReference type="PANTHER" id="PTHR46825">
    <property type="entry name" value="D-ALANYL-D-ALANINE-CARBOXYPEPTIDASE/ENDOPEPTIDASE AMPH"/>
    <property type="match status" value="1"/>
</dbReference>
<dbReference type="InterPro" id="IPR001466">
    <property type="entry name" value="Beta-lactam-related"/>
</dbReference>
<evidence type="ECO:0000313" key="3">
    <source>
        <dbReference type="EMBL" id="OJT12302.1"/>
    </source>
</evidence>
<dbReference type="OMA" id="GHEMIDH"/>
<proteinExistence type="inferred from homology"/>
<gene>
    <name evidence="3" type="ORF">TRAPUB_11169</name>
</gene>
<dbReference type="SUPFAM" id="SSF56601">
    <property type="entry name" value="beta-lactamase/transpeptidase-like"/>
    <property type="match status" value="1"/>
</dbReference>
<name>A0A1M2VXQ2_TRAPU</name>
<dbReference type="Pfam" id="PF00144">
    <property type="entry name" value="Beta-lactamase"/>
    <property type="match status" value="1"/>
</dbReference>
<comment type="caution">
    <text evidence="3">The sequence shown here is derived from an EMBL/GenBank/DDBJ whole genome shotgun (WGS) entry which is preliminary data.</text>
</comment>
<dbReference type="STRING" id="154538.A0A1M2VXQ2"/>
<comment type="similarity">
    <text evidence="1">Belongs to the peptidase S12 family.</text>
</comment>
<dbReference type="InterPro" id="IPR012338">
    <property type="entry name" value="Beta-lactam/transpept-like"/>
</dbReference>
<dbReference type="PANTHER" id="PTHR46825:SF9">
    <property type="entry name" value="BETA-LACTAMASE-RELATED DOMAIN-CONTAINING PROTEIN"/>
    <property type="match status" value="1"/>
</dbReference>
<reference evidence="3 4" key="1">
    <citation type="submission" date="2016-10" db="EMBL/GenBank/DDBJ databases">
        <title>Genome sequence of the basidiomycete white-rot fungus Trametes pubescens.</title>
        <authorList>
            <person name="Makela M.R."/>
            <person name="Granchi Z."/>
            <person name="Peng M."/>
            <person name="De Vries R.P."/>
            <person name="Grigoriev I."/>
            <person name="Riley R."/>
            <person name="Hilden K."/>
        </authorList>
    </citation>
    <scope>NUCLEOTIDE SEQUENCE [LARGE SCALE GENOMIC DNA]</scope>
    <source>
        <strain evidence="3 4">FBCC735</strain>
    </source>
</reference>
<feature type="domain" description="Beta-lactamase-related" evidence="2">
    <location>
        <begin position="23"/>
        <end position="253"/>
    </location>
</feature>
<dbReference type="Proteomes" id="UP000184267">
    <property type="component" value="Unassembled WGS sequence"/>
</dbReference>
<dbReference type="OrthoDB" id="5946976at2759"/>
<keyword evidence="4" id="KW-1185">Reference proteome</keyword>
<dbReference type="InterPro" id="IPR050491">
    <property type="entry name" value="AmpC-like"/>
</dbReference>
<protein>
    <recommendedName>
        <fullName evidence="2">Beta-lactamase-related domain-containing protein</fullName>
    </recommendedName>
</protein>
<evidence type="ECO:0000256" key="1">
    <source>
        <dbReference type="ARBA" id="ARBA00038215"/>
    </source>
</evidence>
<organism evidence="3 4">
    <name type="scientific">Trametes pubescens</name>
    <name type="common">White-rot fungus</name>
    <dbReference type="NCBI Taxonomy" id="154538"/>
    <lineage>
        <taxon>Eukaryota</taxon>
        <taxon>Fungi</taxon>
        <taxon>Dikarya</taxon>
        <taxon>Basidiomycota</taxon>
        <taxon>Agaricomycotina</taxon>
        <taxon>Agaricomycetes</taxon>
        <taxon>Polyporales</taxon>
        <taxon>Polyporaceae</taxon>
        <taxon>Trametes</taxon>
    </lineage>
</organism>
<dbReference type="Gene3D" id="3.40.710.10">
    <property type="entry name" value="DD-peptidase/beta-lactamase superfamily"/>
    <property type="match status" value="1"/>
</dbReference>
<accession>A0A1M2VXQ2</accession>
<sequence length="325" mass="36223">MTPHHLPINEVTELLPPADIVGHRVASCSKAFLATAVGLLIDDFAHGRNVTPLPAGTTRLDWDTKIATILPDEWLLDDEWTTRAASIRDVLGHVSGLPRYVRLLEGRYPPCASKANARSRHDFSYAVGDSAQDIVLRMRHLRTAYELREKYSYNNQMFILGAYIIAKYANTSYPAFVTERLFKPLNMTSSTFWPSEAHASGKLSQAWTRTGRRTPFWFTDEVVPLNAGAGGVISSAEDMARIRSFAQVNWLAVLLNKGVDPGSGDVVFPRSVYDAVTTAQHVVSGHPTEQYGAGIVGYGMGWQRWAYGDIEVILYILEHAQDRWD</sequence>
<evidence type="ECO:0000313" key="4">
    <source>
        <dbReference type="Proteomes" id="UP000184267"/>
    </source>
</evidence>
<evidence type="ECO:0000259" key="2">
    <source>
        <dbReference type="Pfam" id="PF00144"/>
    </source>
</evidence>